<keyword evidence="11" id="KW-0479">Metal-binding</keyword>
<comment type="function">
    <text evidence="11">Catalyzes the specific phosphorylation of the 3-hydroxyl group of shikimic acid using ATP as a cosubstrate.</text>
</comment>
<keyword evidence="8 11" id="KW-0067">ATP-binding</keyword>
<dbReference type="HAMAP" id="MF_00109">
    <property type="entry name" value="Shikimate_kinase"/>
    <property type="match status" value="1"/>
</dbReference>
<dbReference type="EC" id="2.7.1.71" evidence="3 11"/>
<comment type="pathway">
    <text evidence="1 11">Metabolic intermediate biosynthesis; chorismate biosynthesis; chorismate from D-erythrose 4-phosphate and phosphoenolpyruvate: step 5/7.</text>
</comment>
<organism evidence="12 13">
    <name type="scientific">Salinicoccus sesuvii</name>
    <dbReference type="NCBI Taxonomy" id="868281"/>
    <lineage>
        <taxon>Bacteria</taxon>
        <taxon>Bacillati</taxon>
        <taxon>Bacillota</taxon>
        <taxon>Bacilli</taxon>
        <taxon>Bacillales</taxon>
        <taxon>Staphylococcaceae</taxon>
        <taxon>Salinicoccus</taxon>
    </lineage>
</organism>
<dbReference type="Pfam" id="PF01202">
    <property type="entry name" value="SKI"/>
    <property type="match status" value="1"/>
</dbReference>
<comment type="subunit">
    <text evidence="11">Monomer.</text>
</comment>
<evidence type="ECO:0000256" key="7">
    <source>
        <dbReference type="ARBA" id="ARBA00022777"/>
    </source>
</evidence>
<keyword evidence="11" id="KW-0460">Magnesium</keyword>
<keyword evidence="13" id="KW-1185">Reference proteome</keyword>
<feature type="binding site" evidence="11">
    <location>
        <position position="54"/>
    </location>
    <ligand>
        <name>substrate</name>
    </ligand>
</feature>
<feature type="binding site" evidence="11">
    <location>
        <position position="12"/>
    </location>
    <ligand>
        <name>Mg(2+)</name>
        <dbReference type="ChEBI" id="CHEBI:18420"/>
    </ligand>
</feature>
<reference evidence="13" key="1">
    <citation type="journal article" date="2019" name="Int. J. Syst. Evol. Microbiol.">
        <title>The Global Catalogue of Microorganisms (GCM) 10K type strain sequencing project: providing services to taxonomists for standard genome sequencing and annotation.</title>
        <authorList>
            <consortium name="The Broad Institute Genomics Platform"/>
            <consortium name="The Broad Institute Genome Sequencing Center for Infectious Disease"/>
            <person name="Wu L."/>
            <person name="Ma J."/>
        </authorList>
    </citation>
    <scope>NUCLEOTIDE SEQUENCE [LARGE SCALE GENOMIC DNA]</scope>
    <source>
        <strain evidence="13">CCM 7756</strain>
    </source>
</reference>
<evidence type="ECO:0000313" key="13">
    <source>
        <dbReference type="Proteomes" id="UP001595637"/>
    </source>
</evidence>
<evidence type="ECO:0000256" key="1">
    <source>
        <dbReference type="ARBA" id="ARBA00004842"/>
    </source>
</evidence>
<dbReference type="InterPro" id="IPR023000">
    <property type="entry name" value="Shikimate_kinase_CS"/>
</dbReference>
<feature type="binding site" evidence="11">
    <location>
        <begin position="8"/>
        <end position="13"/>
    </location>
    <ligand>
        <name>ATP</name>
        <dbReference type="ChEBI" id="CHEBI:30616"/>
    </ligand>
</feature>
<evidence type="ECO:0000256" key="2">
    <source>
        <dbReference type="ARBA" id="ARBA00006997"/>
    </source>
</evidence>
<dbReference type="InterPro" id="IPR027417">
    <property type="entry name" value="P-loop_NTPase"/>
</dbReference>
<proteinExistence type="inferred from homology"/>
<name>A0ABV7N8F5_9STAP</name>
<keyword evidence="11" id="KW-0963">Cytoplasm</keyword>
<evidence type="ECO:0000256" key="10">
    <source>
        <dbReference type="ARBA" id="ARBA00048567"/>
    </source>
</evidence>
<evidence type="ECO:0000256" key="4">
    <source>
        <dbReference type="ARBA" id="ARBA00022605"/>
    </source>
</evidence>
<evidence type="ECO:0000313" key="12">
    <source>
        <dbReference type="EMBL" id="MFC3388492.1"/>
    </source>
</evidence>
<evidence type="ECO:0000256" key="6">
    <source>
        <dbReference type="ARBA" id="ARBA00022741"/>
    </source>
</evidence>
<feature type="binding site" evidence="11">
    <location>
        <position position="114"/>
    </location>
    <ligand>
        <name>ATP</name>
        <dbReference type="ChEBI" id="CHEBI:30616"/>
    </ligand>
</feature>
<sequence>MILIGFMGSGKSTVARRLGERMQLPAIDLDDEVVRMSGMDIPKIFKAEGESGFREREYAALKQFSEAECIVATGGGIVTYGPSYSLLQDMEVPVIYLHADFDTLYTRIKEDSNRPLVKSREQVKALYKERLGRYRKLANQEIDCNRSVEQIVSNIFEIQ</sequence>
<dbReference type="Gene3D" id="3.40.50.300">
    <property type="entry name" value="P-loop containing nucleotide triphosphate hydrolases"/>
    <property type="match status" value="1"/>
</dbReference>
<keyword evidence="7 11" id="KW-0418">Kinase</keyword>
<dbReference type="InterPro" id="IPR000623">
    <property type="entry name" value="Shikimate_kinase/TSH1"/>
</dbReference>
<dbReference type="PROSITE" id="PS01128">
    <property type="entry name" value="SHIKIMATE_KINASE"/>
    <property type="match status" value="1"/>
</dbReference>
<keyword evidence="9 11" id="KW-0057">Aromatic amino acid biosynthesis</keyword>
<comment type="caution">
    <text evidence="11">Lacks conserved residue(s) required for the propagation of feature annotation.</text>
</comment>
<feature type="binding site" evidence="11">
    <location>
        <position position="130"/>
    </location>
    <ligand>
        <name>substrate</name>
    </ligand>
</feature>
<accession>A0ABV7N8F5</accession>
<dbReference type="PANTHER" id="PTHR21087">
    <property type="entry name" value="SHIKIMATE KINASE"/>
    <property type="match status" value="1"/>
</dbReference>
<comment type="catalytic activity">
    <reaction evidence="10 11">
        <text>shikimate + ATP = 3-phosphoshikimate + ADP + H(+)</text>
        <dbReference type="Rhea" id="RHEA:13121"/>
        <dbReference type="ChEBI" id="CHEBI:15378"/>
        <dbReference type="ChEBI" id="CHEBI:30616"/>
        <dbReference type="ChEBI" id="CHEBI:36208"/>
        <dbReference type="ChEBI" id="CHEBI:145989"/>
        <dbReference type="ChEBI" id="CHEBI:456216"/>
        <dbReference type="EC" id="2.7.1.71"/>
    </reaction>
</comment>
<protein>
    <recommendedName>
        <fullName evidence="3 11">Shikimate kinase</fullName>
        <shortName evidence="11">SK</shortName>
        <ecNumber evidence="3 11">2.7.1.71</ecNumber>
    </recommendedName>
</protein>
<dbReference type="SUPFAM" id="SSF52540">
    <property type="entry name" value="P-loop containing nucleoside triphosphate hydrolases"/>
    <property type="match status" value="1"/>
</dbReference>
<feature type="binding site" evidence="11">
    <location>
        <position position="75"/>
    </location>
    <ligand>
        <name>substrate</name>
    </ligand>
</feature>
<keyword evidence="5 11" id="KW-0808">Transferase</keyword>
<dbReference type="EMBL" id="JBHRVQ010000001">
    <property type="protein sequence ID" value="MFC3388492.1"/>
    <property type="molecule type" value="Genomic_DNA"/>
</dbReference>
<dbReference type="Proteomes" id="UP001595637">
    <property type="component" value="Unassembled WGS sequence"/>
</dbReference>
<dbReference type="CDD" id="cd00464">
    <property type="entry name" value="SK"/>
    <property type="match status" value="1"/>
</dbReference>
<evidence type="ECO:0000256" key="5">
    <source>
        <dbReference type="ARBA" id="ARBA00022679"/>
    </source>
</evidence>
<keyword evidence="4 11" id="KW-0028">Amino-acid biosynthesis</keyword>
<comment type="caution">
    <text evidence="12">The sequence shown here is derived from an EMBL/GenBank/DDBJ whole genome shotgun (WGS) entry which is preliminary data.</text>
</comment>
<dbReference type="PANTHER" id="PTHR21087:SF16">
    <property type="entry name" value="SHIKIMATE KINASE 1, CHLOROPLASTIC"/>
    <property type="match status" value="1"/>
</dbReference>
<evidence type="ECO:0000256" key="11">
    <source>
        <dbReference type="HAMAP-Rule" id="MF_00109"/>
    </source>
</evidence>
<comment type="cofactor">
    <cofactor evidence="11">
        <name>Mg(2+)</name>
        <dbReference type="ChEBI" id="CHEBI:18420"/>
    </cofactor>
    <text evidence="11">Binds 1 Mg(2+) ion per subunit.</text>
</comment>
<evidence type="ECO:0000256" key="9">
    <source>
        <dbReference type="ARBA" id="ARBA00023141"/>
    </source>
</evidence>
<comment type="similarity">
    <text evidence="2 11">Belongs to the shikimate kinase family.</text>
</comment>
<dbReference type="RefSeq" id="WP_380654045.1">
    <property type="nucleotide sequence ID" value="NZ_JBHRVQ010000001.1"/>
</dbReference>
<keyword evidence="6 11" id="KW-0547">Nucleotide-binding</keyword>
<dbReference type="InterPro" id="IPR031322">
    <property type="entry name" value="Shikimate/glucono_kinase"/>
</dbReference>
<dbReference type="PRINTS" id="PR01100">
    <property type="entry name" value="SHIKIMTKNASE"/>
</dbReference>
<evidence type="ECO:0000256" key="8">
    <source>
        <dbReference type="ARBA" id="ARBA00022840"/>
    </source>
</evidence>
<evidence type="ECO:0000256" key="3">
    <source>
        <dbReference type="ARBA" id="ARBA00012154"/>
    </source>
</evidence>
<gene>
    <name evidence="11" type="primary">aroK</name>
    <name evidence="12" type="ORF">ACFOEO_07915</name>
</gene>
<feature type="binding site" evidence="11">
    <location>
        <position position="30"/>
    </location>
    <ligand>
        <name>substrate</name>
    </ligand>
</feature>
<comment type="subcellular location">
    <subcellularLocation>
        <location evidence="11">Cytoplasm</location>
    </subcellularLocation>
</comment>
<dbReference type="GO" id="GO:0016301">
    <property type="term" value="F:kinase activity"/>
    <property type="evidence" value="ECO:0007669"/>
    <property type="project" value="UniProtKB-KW"/>
</dbReference>